<dbReference type="KEGG" id="aot:AcetOri_orf00471"/>
<gene>
    <name evidence="2" type="ORF">AcetOrient_orf00471</name>
</gene>
<evidence type="ECO:0000256" key="1">
    <source>
        <dbReference type="SAM" id="Phobius"/>
    </source>
</evidence>
<keyword evidence="1" id="KW-0812">Transmembrane</keyword>
<dbReference type="EMBL" id="AP018515">
    <property type="protein sequence ID" value="BBC78665.1"/>
    <property type="molecule type" value="Genomic_DNA"/>
</dbReference>
<name>A0A2Z5ZE46_9PROT</name>
<accession>A0A2Z5ZE46</accession>
<sequence>MISFYGPIAVRLTARNFFLRLSAFVIFLFCAGFYAPAL</sequence>
<protein>
    <submittedName>
        <fullName evidence="2">Uncharacterized protein</fullName>
    </submittedName>
</protein>
<reference evidence="2 3" key="1">
    <citation type="submission" date="2018-02" db="EMBL/GenBank/DDBJ databases">
        <title>Acetobacter orientalis genome.</title>
        <authorList>
            <person name="Nakashima N."/>
            <person name="Tamura T."/>
        </authorList>
    </citation>
    <scope>NUCLEOTIDE SEQUENCE [LARGE SCALE GENOMIC DNA]</scope>
    <source>
        <strain evidence="2 3">FAN1</strain>
    </source>
</reference>
<evidence type="ECO:0000313" key="2">
    <source>
        <dbReference type="EMBL" id="BBC78665.1"/>
    </source>
</evidence>
<keyword evidence="1" id="KW-0472">Membrane</keyword>
<feature type="transmembrane region" description="Helical" evidence="1">
    <location>
        <begin position="17"/>
        <end position="35"/>
    </location>
</feature>
<dbReference type="AlphaFoldDB" id="A0A2Z5ZE46"/>
<organism evidence="2 3">
    <name type="scientific">Acetobacter orientalis</name>
    <dbReference type="NCBI Taxonomy" id="146474"/>
    <lineage>
        <taxon>Bacteria</taxon>
        <taxon>Pseudomonadati</taxon>
        <taxon>Pseudomonadota</taxon>
        <taxon>Alphaproteobacteria</taxon>
        <taxon>Acetobacterales</taxon>
        <taxon>Acetobacteraceae</taxon>
        <taxon>Acetobacter</taxon>
    </lineage>
</organism>
<proteinExistence type="predicted"/>
<keyword evidence="1" id="KW-1133">Transmembrane helix</keyword>
<evidence type="ECO:0000313" key="3">
    <source>
        <dbReference type="Proteomes" id="UP000270034"/>
    </source>
</evidence>
<dbReference type="Proteomes" id="UP000270034">
    <property type="component" value="Chromosome"/>
</dbReference>